<dbReference type="InterPro" id="IPR000792">
    <property type="entry name" value="Tscrpt_reg_LuxR_C"/>
</dbReference>
<dbReference type="InterPro" id="IPR029058">
    <property type="entry name" value="AB_hydrolase_fold"/>
</dbReference>
<dbReference type="SUPFAM" id="SSF53474">
    <property type="entry name" value="alpha/beta-Hydrolases"/>
    <property type="match status" value="1"/>
</dbReference>
<reference evidence="3 4" key="1">
    <citation type="submission" date="2024-08" db="EMBL/GenBank/DDBJ databases">
        <authorList>
            <person name="Lu H."/>
        </authorList>
    </citation>
    <scope>NUCLEOTIDE SEQUENCE [LARGE SCALE GENOMIC DNA]</scope>
    <source>
        <strain evidence="3 4">LYH14W</strain>
    </source>
</reference>
<dbReference type="RefSeq" id="WP_394478696.1">
    <property type="nucleotide sequence ID" value="NZ_JBIGHV010000004.1"/>
</dbReference>
<dbReference type="InterPro" id="IPR016032">
    <property type="entry name" value="Sig_transdc_resp-reg_C-effctor"/>
</dbReference>
<dbReference type="PROSITE" id="PS50043">
    <property type="entry name" value="HTH_LUXR_2"/>
    <property type="match status" value="1"/>
</dbReference>
<dbReference type="GO" id="GO:0016787">
    <property type="term" value="F:hydrolase activity"/>
    <property type="evidence" value="ECO:0007669"/>
    <property type="project" value="UniProtKB-KW"/>
</dbReference>
<keyword evidence="4" id="KW-1185">Reference proteome</keyword>
<dbReference type="PROSITE" id="PS00622">
    <property type="entry name" value="HTH_LUXR_1"/>
    <property type="match status" value="1"/>
</dbReference>
<accession>A0ABW7F1P6</accession>
<dbReference type="PANTHER" id="PTHR43798:SF31">
    <property type="entry name" value="AB HYDROLASE SUPERFAMILY PROTEIN YCLE"/>
    <property type="match status" value="1"/>
</dbReference>
<dbReference type="PANTHER" id="PTHR43798">
    <property type="entry name" value="MONOACYLGLYCEROL LIPASE"/>
    <property type="match status" value="1"/>
</dbReference>
<dbReference type="PRINTS" id="PR00111">
    <property type="entry name" value="ABHYDROLASE"/>
</dbReference>
<dbReference type="EMBL" id="JBIGHV010000004">
    <property type="protein sequence ID" value="MFG6430430.1"/>
    <property type="molecule type" value="Genomic_DNA"/>
</dbReference>
<feature type="domain" description="HTH luxR-type" evidence="2">
    <location>
        <begin position="288"/>
        <end position="353"/>
    </location>
</feature>
<protein>
    <submittedName>
        <fullName evidence="3">Alpha/beta fold hydrolase</fullName>
    </submittedName>
</protein>
<name>A0ABW7F1P6_9BURK</name>
<dbReference type="CDD" id="cd06170">
    <property type="entry name" value="LuxR_C_like"/>
    <property type="match status" value="1"/>
</dbReference>
<comment type="caution">
    <text evidence="3">The sequence shown here is derived from an EMBL/GenBank/DDBJ whole genome shotgun (WGS) entry which is preliminary data.</text>
</comment>
<gene>
    <name evidence="3" type="ORF">ACG00Y_10920</name>
</gene>
<evidence type="ECO:0000313" key="4">
    <source>
        <dbReference type="Proteomes" id="UP001606210"/>
    </source>
</evidence>
<dbReference type="InterPro" id="IPR000073">
    <property type="entry name" value="AB_hydrolase_1"/>
</dbReference>
<dbReference type="Pfam" id="PF00561">
    <property type="entry name" value="Abhydrolase_1"/>
    <property type="match status" value="1"/>
</dbReference>
<dbReference type="SMART" id="SM00421">
    <property type="entry name" value="HTH_LUXR"/>
    <property type="match status" value="1"/>
</dbReference>
<evidence type="ECO:0000259" key="2">
    <source>
        <dbReference type="PROSITE" id="PS50043"/>
    </source>
</evidence>
<evidence type="ECO:0000256" key="1">
    <source>
        <dbReference type="ARBA" id="ARBA00022801"/>
    </source>
</evidence>
<proteinExistence type="predicted"/>
<evidence type="ECO:0000313" key="3">
    <source>
        <dbReference type="EMBL" id="MFG6430430.1"/>
    </source>
</evidence>
<dbReference type="Gene3D" id="3.40.50.1820">
    <property type="entry name" value="alpha/beta hydrolase"/>
    <property type="match status" value="1"/>
</dbReference>
<dbReference type="PRINTS" id="PR00038">
    <property type="entry name" value="HTHLUXR"/>
</dbReference>
<dbReference type="SUPFAM" id="SSF46894">
    <property type="entry name" value="C-terminal effector domain of the bipartite response regulators"/>
    <property type="match status" value="1"/>
</dbReference>
<dbReference type="InterPro" id="IPR036388">
    <property type="entry name" value="WH-like_DNA-bd_sf"/>
</dbReference>
<organism evidence="3 4">
    <name type="scientific">Pelomonas parva</name>
    <dbReference type="NCBI Taxonomy" id="3299032"/>
    <lineage>
        <taxon>Bacteria</taxon>
        <taxon>Pseudomonadati</taxon>
        <taxon>Pseudomonadota</taxon>
        <taxon>Betaproteobacteria</taxon>
        <taxon>Burkholderiales</taxon>
        <taxon>Sphaerotilaceae</taxon>
        <taxon>Roseateles</taxon>
    </lineage>
</organism>
<dbReference type="Gene3D" id="1.10.10.10">
    <property type="entry name" value="Winged helix-like DNA-binding domain superfamily/Winged helix DNA-binding domain"/>
    <property type="match status" value="1"/>
</dbReference>
<dbReference type="Pfam" id="PF00196">
    <property type="entry name" value="GerE"/>
    <property type="match status" value="1"/>
</dbReference>
<dbReference type="InterPro" id="IPR050266">
    <property type="entry name" value="AB_hydrolase_sf"/>
</dbReference>
<sequence length="355" mass="38180">MSTPAALRQELRFTHLPSGARIAWARSGHGPALLRAGHWMTHLEYDAVSAMFRPWLERLGQNFTVYRYDERGCGLSGSDDVAAGLESSVEEIAAVVAAAGLPRVALLGISGGAAPAIAYAARHPERVSHLVLLGGYSHGLLCRQLSAEQRAYLQAQAQLIELGWGVRDAPVQQFFTSTMIPDGAPEQVAALNEQQRRSCDAARAVSLFRSRLTLDVRAEIGRVQCPTLVFHADGDAAVGIEQGRELAAAIPGARFESLRTRNHVPLAGEPAFERFCEAMTEFVGAGAGTFNGTAFTPRERELLALVARGCDNLQIAAQLGLAEKTVRNGLSSLYTRLGVEGRSHAVVRARELGFS</sequence>
<keyword evidence="1 3" id="KW-0378">Hydrolase</keyword>
<dbReference type="Proteomes" id="UP001606210">
    <property type="component" value="Unassembled WGS sequence"/>
</dbReference>